<dbReference type="InterPro" id="IPR008271">
    <property type="entry name" value="Ser/Thr_kinase_AS"/>
</dbReference>
<dbReference type="Gene3D" id="1.10.510.10">
    <property type="entry name" value="Transferase(Phosphotransferase) domain 1"/>
    <property type="match status" value="1"/>
</dbReference>
<dbReference type="GO" id="GO:0000045">
    <property type="term" value="P:autophagosome assembly"/>
    <property type="evidence" value="ECO:0007669"/>
    <property type="project" value="TreeGrafter"/>
</dbReference>
<feature type="domain" description="Protein kinase" evidence="5">
    <location>
        <begin position="1"/>
        <end position="134"/>
    </location>
</feature>
<organism evidence="6 7">
    <name type="scientific">Streblomastix strix</name>
    <dbReference type="NCBI Taxonomy" id="222440"/>
    <lineage>
        <taxon>Eukaryota</taxon>
        <taxon>Metamonada</taxon>
        <taxon>Preaxostyla</taxon>
        <taxon>Oxymonadida</taxon>
        <taxon>Streblomastigidae</taxon>
        <taxon>Streblomastix</taxon>
    </lineage>
</organism>
<dbReference type="PROSITE" id="PS00108">
    <property type="entry name" value="PROTEIN_KINASE_ST"/>
    <property type="match status" value="1"/>
</dbReference>
<protein>
    <submittedName>
        <fullName evidence="6">Putative Aurora kinase</fullName>
    </submittedName>
</protein>
<evidence type="ECO:0000256" key="1">
    <source>
        <dbReference type="ARBA" id="ARBA00022679"/>
    </source>
</evidence>
<dbReference type="PANTHER" id="PTHR24348">
    <property type="entry name" value="SERINE/THREONINE-PROTEIN KINASE UNC-51-RELATED"/>
    <property type="match status" value="1"/>
</dbReference>
<dbReference type="GO" id="GO:0005829">
    <property type="term" value="C:cytosol"/>
    <property type="evidence" value="ECO:0007669"/>
    <property type="project" value="TreeGrafter"/>
</dbReference>
<dbReference type="PANTHER" id="PTHR24348:SF22">
    <property type="entry name" value="NON-SPECIFIC SERINE_THREONINE PROTEIN KINASE"/>
    <property type="match status" value="1"/>
</dbReference>
<dbReference type="PROSITE" id="PS50011">
    <property type="entry name" value="PROTEIN_KINASE_DOM"/>
    <property type="match status" value="1"/>
</dbReference>
<dbReference type="SUPFAM" id="SSF56112">
    <property type="entry name" value="Protein kinase-like (PK-like)"/>
    <property type="match status" value="1"/>
</dbReference>
<proteinExistence type="predicted"/>
<dbReference type="Proteomes" id="UP000324800">
    <property type="component" value="Unassembled WGS sequence"/>
</dbReference>
<dbReference type="GO" id="GO:0010506">
    <property type="term" value="P:regulation of autophagy"/>
    <property type="evidence" value="ECO:0007669"/>
    <property type="project" value="InterPro"/>
</dbReference>
<evidence type="ECO:0000256" key="3">
    <source>
        <dbReference type="ARBA" id="ARBA00022777"/>
    </source>
</evidence>
<evidence type="ECO:0000313" key="6">
    <source>
        <dbReference type="EMBL" id="KAA6363175.1"/>
    </source>
</evidence>
<keyword evidence="3 6" id="KW-0418">Kinase</keyword>
<sequence>MYQILTGLHVIHSKRIVHRDLKPENILIDQFGNAKIADFGLAVMMKASEYYIPPAGTKIYVPPEAYSLNRMTEASDVWAFGVIIVELITGVHPFEGRTQDETIANIREGRKKPLPDEIQVEWTQYRCRVCKASQ</sequence>
<evidence type="ECO:0000259" key="5">
    <source>
        <dbReference type="PROSITE" id="PS50011"/>
    </source>
</evidence>
<dbReference type="InterPro" id="IPR045269">
    <property type="entry name" value="Atg1-like"/>
</dbReference>
<reference evidence="6 7" key="1">
    <citation type="submission" date="2019-03" db="EMBL/GenBank/DDBJ databases">
        <title>Single cell metagenomics reveals metabolic interactions within the superorganism composed of flagellate Streblomastix strix and complex community of Bacteroidetes bacteria on its surface.</title>
        <authorList>
            <person name="Treitli S.C."/>
            <person name="Kolisko M."/>
            <person name="Husnik F."/>
            <person name="Keeling P."/>
            <person name="Hampl V."/>
        </authorList>
    </citation>
    <scope>NUCLEOTIDE SEQUENCE [LARGE SCALE GENOMIC DNA]</scope>
    <source>
        <strain evidence="6">ST1C</strain>
    </source>
</reference>
<dbReference type="InterPro" id="IPR011009">
    <property type="entry name" value="Kinase-like_dom_sf"/>
</dbReference>
<keyword evidence="2" id="KW-0547">Nucleotide-binding</keyword>
<dbReference type="GO" id="GO:0005524">
    <property type="term" value="F:ATP binding"/>
    <property type="evidence" value="ECO:0007669"/>
    <property type="project" value="UniProtKB-KW"/>
</dbReference>
<dbReference type="OrthoDB" id="4062651at2759"/>
<evidence type="ECO:0000256" key="2">
    <source>
        <dbReference type="ARBA" id="ARBA00022741"/>
    </source>
</evidence>
<evidence type="ECO:0000256" key="4">
    <source>
        <dbReference type="ARBA" id="ARBA00022840"/>
    </source>
</evidence>
<dbReference type="AlphaFoldDB" id="A0A5J4U0F3"/>
<gene>
    <name evidence="6" type="ORF">EZS28_041298</name>
</gene>
<dbReference type="InterPro" id="IPR000719">
    <property type="entry name" value="Prot_kinase_dom"/>
</dbReference>
<dbReference type="GO" id="GO:0004674">
    <property type="term" value="F:protein serine/threonine kinase activity"/>
    <property type="evidence" value="ECO:0007669"/>
    <property type="project" value="InterPro"/>
</dbReference>
<dbReference type="Pfam" id="PF00069">
    <property type="entry name" value="Pkinase"/>
    <property type="match status" value="1"/>
</dbReference>
<dbReference type="GO" id="GO:0000407">
    <property type="term" value="C:phagophore assembly site"/>
    <property type="evidence" value="ECO:0007669"/>
    <property type="project" value="TreeGrafter"/>
</dbReference>
<dbReference type="SMART" id="SM00220">
    <property type="entry name" value="S_TKc"/>
    <property type="match status" value="1"/>
</dbReference>
<comment type="caution">
    <text evidence="6">The sequence shown here is derived from an EMBL/GenBank/DDBJ whole genome shotgun (WGS) entry which is preliminary data.</text>
</comment>
<keyword evidence="4" id="KW-0067">ATP-binding</keyword>
<accession>A0A5J4U0F3</accession>
<evidence type="ECO:0000313" key="7">
    <source>
        <dbReference type="Proteomes" id="UP000324800"/>
    </source>
</evidence>
<dbReference type="GO" id="GO:0016020">
    <property type="term" value="C:membrane"/>
    <property type="evidence" value="ECO:0007669"/>
    <property type="project" value="TreeGrafter"/>
</dbReference>
<dbReference type="EMBL" id="SNRW01023245">
    <property type="protein sequence ID" value="KAA6363175.1"/>
    <property type="molecule type" value="Genomic_DNA"/>
</dbReference>
<keyword evidence="1" id="KW-0808">Transferase</keyword>
<dbReference type="GO" id="GO:0005776">
    <property type="term" value="C:autophagosome"/>
    <property type="evidence" value="ECO:0007669"/>
    <property type="project" value="TreeGrafter"/>
</dbReference>
<name>A0A5J4U0F3_9EUKA</name>